<feature type="transmembrane region" description="Helical" evidence="6">
    <location>
        <begin position="12"/>
        <end position="32"/>
    </location>
</feature>
<dbReference type="PANTHER" id="PTHR23506:SF23">
    <property type="entry name" value="GH10249P"/>
    <property type="match status" value="1"/>
</dbReference>
<evidence type="ECO:0000256" key="2">
    <source>
        <dbReference type="ARBA" id="ARBA00022448"/>
    </source>
</evidence>
<keyword evidence="2" id="KW-0813">Transport</keyword>
<feature type="transmembrane region" description="Helical" evidence="6">
    <location>
        <begin position="97"/>
        <end position="115"/>
    </location>
</feature>
<evidence type="ECO:0000256" key="4">
    <source>
        <dbReference type="ARBA" id="ARBA00022989"/>
    </source>
</evidence>
<reference evidence="8" key="1">
    <citation type="submission" date="2022-06" db="EMBL/GenBank/DDBJ databases">
        <title>Complete genome sequences of two strains of the flax pathogen Septoria linicola.</title>
        <authorList>
            <person name="Lapalu N."/>
            <person name="Simon A."/>
            <person name="Demenou B."/>
            <person name="Paumier D."/>
            <person name="Guillot M.-P."/>
            <person name="Gout L."/>
            <person name="Valade R."/>
        </authorList>
    </citation>
    <scope>NUCLEOTIDE SEQUENCE</scope>
    <source>
        <strain evidence="8">SE15195</strain>
    </source>
</reference>
<keyword evidence="4 6" id="KW-1133">Transmembrane helix</keyword>
<evidence type="ECO:0000256" key="1">
    <source>
        <dbReference type="ARBA" id="ARBA00004141"/>
    </source>
</evidence>
<evidence type="ECO:0000256" key="5">
    <source>
        <dbReference type="ARBA" id="ARBA00023136"/>
    </source>
</evidence>
<dbReference type="GO" id="GO:0016020">
    <property type="term" value="C:membrane"/>
    <property type="evidence" value="ECO:0007669"/>
    <property type="project" value="UniProtKB-SubCell"/>
</dbReference>
<feature type="transmembrane region" description="Helical" evidence="6">
    <location>
        <begin position="127"/>
        <end position="145"/>
    </location>
</feature>
<evidence type="ECO:0000259" key="7">
    <source>
        <dbReference type="PROSITE" id="PS50850"/>
    </source>
</evidence>
<evidence type="ECO:0000256" key="6">
    <source>
        <dbReference type="SAM" id="Phobius"/>
    </source>
</evidence>
<feature type="transmembrane region" description="Helical" evidence="6">
    <location>
        <begin position="157"/>
        <end position="179"/>
    </location>
</feature>
<dbReference type="GO" id="GO:0022857">
    <property type="term" value="F:transmembrane transporter activity"/>
    <property type="evidence" value="ECO:0007669"/>
    <property type="project" value="InterPro"/>
</dbReference>
<keyword evidence="5 6" id="KW-0472">Membrane</keyword>
<feature type="domain" description="Major facilitator superfamily (MFS) profile" evidence="7">
    <location>
        <begin position="26"/>
        <end position="427"/>
    </location>
</feature>
<protein>
    <submittedName>
        <fullName evidence="8">Major facilitator superfamily, MFS transporter superfamily</fullName>
    </submittedName>
</protein>
<dbReference type="Proteomes" id="UP001056384">
    <property type="component" value="Chromosome 9"/>
</dbReference>
<organism evidence="8 9">
    <name type="scientific">Septoria linicola</name>
    <dbReference type="NCBI Taxonomy" id="215465"/>
    <lineage>
        <taxon>Eukaryota</taxon>
        <taxon>Fungi</taxon>
        <taxon>Dikarya</taxon>
        <taxon>Ascomycota</taxon>
        <taxon>Pezizomycotina</taxon>
        <taxon>Dothideomycetes</taxon>
        <taxon>Dothideomycetidae</taxon>
        <taxon>Mycosphaerellales</taxon>
        <taxon>Mycosphaerellaceae</taxon>
        <taxon>Septoria</taxon>
    </lineage>
</organism>
<feature type="transmembrane region" description="Helical" evidence="6">
    <location>
        <begin position="320"/>
        <end position="339"/>
    </location>
</feature>
<dbReference type="Gene3D" id="1.20.1250.20">
    <property type="entry name" value="MFS general substrate transporter like domains"/>
    <property type="match status" value="2"/>
</dbReference>
<dbReference type="InterPro" id="IPR011701">
    <property type="entry name" value="MFS"/>
</dbReference>
<dbReference type="OrthoDB" id="5086884at2759"/>
<feature type="transmembrane region" description="Helical" evidence="6">
    <location>
        <begin position="394"/>
        <end position="415"/>
    </location>
</feature>
<dbReference type="SUPFAM" id="SSF103473">
    <property type="entry name" value="MFS general substrate transporter"/>
    <property type="match status" value="1"/>
</dbReference>
<feature type="transmembrane region" description="Helical" evidence="6">
    <location>
        <begin position="252"/>
        <end position="273"/>
    </location>
</feature>
<evidence type="ECO:0000256" key="3">
    <source>
        <dbReference type="ARBA" id="ARBA00022692"/>
    </source>
</evidence>
<proteinExistence type="predicted"/>
<dbReference type="PANTHER" id="PTHR23506">
    <property type="entry name" value="GH10249P"/>
    <property type="match status" value="1"/>
</dbReference>
<keyword evidence="9" id="KW-1185">Reference proteome</keyword>
<name>A0A9Q9B3N7_9PEZI</name>
<dbReference type="Pfam" id="PF07690">
    <property type="entry name" value="MFS_1"/>
    <property type="match status" value="1"/>
</dbReference>
<dbReference type="InterPro" id="IPR020846">
    <property type="entry name" value="MFS_dom"/>
</dbReference>
<sequence length="427" mass="46447">MGVWRRMFQSRCITAFATFRSSTAWITFVVAFSVYTDQFLYAAIVPVTPFALAERGHISEDQIQFWTTILLAAFGAGIFVSSPPWARYTDHSKNRRMPFLLGLLALLGATVLLWLAPNIATQIVGKVLQGVAGTVVWTTGLAILVETVSAEHIGEASGYVGIALNAGSVTAPLLGGVVFERHGYNTVFGLILSQNLPLSEGTLVDEEACSHDSKNEAGVQITEIDHSRSTTSREQHPLSVHPRLPAMIRLLFSIRFLVALWGVFTLAAVYSGFETVLPITVHQLFDWNAEGSRLIFLPLAIPSLAGPLLGKLTDKYSGRWFVAGSFLTLCPALVLLRLISHNSMKQERAAGFVGFGRRKGYYGQAYGYFNMAWALGNTVGPILCGFIAENQGWATATMALGILAGVTAIPVVLYCDGRLFSVEDKVH</sequence>
<dbReference type="InterPro" id="IPR036259">
    <property type="entry name" value="MFS_trans_sf"/>
</dbReference>
<evidence type="ECO:0000313" key="8">
    <source>
        <dbReference type="EMBL" id="USW56938.1"/>
    </source>
</evidence>
<dbReference type="InterPro" id="IPR050930">
    <property type="entry name" value="MFS_Vesicular_Transporter"/>
</dbReference>
<gene>
    <name evidence="8" type="ORF">Slin15195_G102570</name>
</gene>
<evidence type="ECO:0000313" key="9">
    <source>
        <dbReference type="Proteomes" id="UP001056384"/>
    </source>
</evidence>
<dbReference type="AlphaFoldDB" id="A0A9Q9B3N7"/>
<feature type="transmembrane region" description="Helical" evidence="6">
    <location>
        <begin position="365"/>
        <end position="388"/>
    </location>
</feature>
<feature type="transmembrane region" description="Helical" evidence="6">
    <location>
        <begin position="65"/>
        <end position="85"/>
    </location>
</feature>
<comment type="subcellular location">
    <subcellularLocation>
        <location evidence="1">Membrane</location>
        <topology evidence="1">Multi-pass membrane protein</topology>
    </subcellularLocation>
</comment>
<dbReference type="PROSITE" id="PS50850">
    <property type="entry name" value="MFS"/>
    <property type="match status" value="1"/>
</dbReference>
<dbReference type="EMBL" id="CP099426">
    <property type="protein sequence ID" value="USW56938.1"/>
    <property type="molecule type" value="Genomic_DNA"/>
</dbReference>
<keyword evidence="3 6" id="KW-0812">Transmembrane</keyword>
<accession>A0A9Q9B3N7</accession>